<evidence type="ECO:0008006" key="5">
    <source>
        <dbReference type="Google" id="ProtNLM"/>
    </source>
</evidence>
<dbReference type="EMBL" id="MRAD01000007">
    <property type="protein sequence ID" value="OOO62209.1"/>
    <property type="molecule type" value="Genomic_DNA"/>
</dbReference>
<reference evidence="2 4" key="2">
    <citation type="submission" date="2016-12" db="EMBL/GenBank/DDBJ databases">
        <title>Clostridium tepidum sp. nov., a close relative of Clostridium sporogenes and Clostridium botulinum Group I.</title>
        <authorList>
            <person name="Dobritsa A.P."/>
            <person name="Kutumbaka K.K."/>
            <person name="Werner K."/>
            <person name="Wiedmann M."/>
            <person name="Asmus A."/>
            <person name="Samadpour M."/>
        </authorList>
    </citation>
    <scope>NUCLEOTIDE SEQUENCE [LARGE SCALE GENOMIC DNA]</scope>
    <source>
        <strain evidence="2 4">IEH 97212</strain>
    </source>
</reference>
<dbReference type="Proteomes" id="UP000190256">
    <property type="component" value="Unassembled WGS sequence"/>
</dbReference>
<dbReference type="AlphaFoldDB" id="A0A1S9IA76"/>
<dbReference type="PROSITE" id="PS51257">
    <property type="entry name" value="PROKAR_LIPOPROTEIN"/>
    <property type="match status" value="1"/>
</dbReference>
<evidence type="ECO:0000313" key="3">
    <source>
        <dbReference type="Proteomes" id="UP000190206"/>
    </source>
</evidence>
<name>A0A1S9IA76_9CLOT</name>
<reference evidence="1 3" key="1">
    <citation type="submission" date="2016-12" db="EMBL/GenBank/DDBJ databases">
        <title>Clostridium tepidum sp. nov., a close relative of Clostridium sporogenes and Clostridium botulinum Group I.</title>
        <authorList>
            <person name="Dobritsa A.P."/>
            <person name="Kutumbaka K."/>
            <person name="Werner K."/>
            <person name="Samadpour M."/>
        </authorList>
    </citation>
    <scope>NUCLEOTIDE SEQUENCE [LARGE SCALE GENOMIC DNA]</scope>
    <source>
        <strain evidence="1 3">PE</strain>
    </source>
</reference>
<dbReference type="STRING" id="1962263.BS637_08810"/>
<dbReference type="Proteomes" id="UP000190206">
    <property type="component" value="Unassembled WGS sequence"/>
</dbReference>
<dbReference type="OrthoDB" id="1903723at2"/>
<sequence>MLIRKLVSFLLIGTVGVLISSCSINVSINNLKNGLYKDTLAAPIVHDIYNYKGKPNVEVLSIFNSIGDIRISKSYTNNLKVKIKMVQTKPIKDIEKKIKNIYIKPKITDDVIFYEPLYAKNTTRNYWEWIKSNLNANGIQVNFDIQIPDTIKEVRVYSELGNIVLQNISTKIHAQTNIGSIIGSNINPLDSAVFKVNVPSHGETALDLTLSSIDNVNSIIAGMTSGNAVLNLPSESRYSYKQIKPEKIPVTYPYDMYSKEQFEYCRKHSLATFKPIKIKQGNTIINTVTSEENLRKVLIEEQ</sequence>
<evidence type="ECO:0000313" key="1">
    <source>
        <dbReference type="EMBL" id="OOO62209.1"/>
    </source>
</evidence>
<keyword evidence="3" id="KW-1185">Reference proteome</keyword>
<evidence type="ECO:0000313" key="2">
    <source>
        <dbReference type="EMBL" id="OOO67227.1"/>
    </source>
</evidence>
<dbReference type="RefSeq" id="WP_078024363.1">
    <property type="nucleotide sequence ID" value="NZ_JADPGM010000005.1"/>
</dbReference>
<protein>
    <recommendedName>
        <fullName evidence="5">Lipoprotein</fullName>
    </recommendedName>
</protein>
<organism evidence="2 4">
    <name type="scientific">Clostridium tepidum</name>
    <dbReference type="NCBI Taxonomy" id="1962263"/>
    <lineage>
        <taxon>Bacteria</taxon>
        <taxon>Bacillati</taxon>
        <taxon>Bacillota</taxon>
        <taxon>Clostridia</taxon>
        <taxon>Eubacteriales</taxon>
        <taxon>Clostridiaceae</taxon>
        <taxon>Clostridium</taxon>
    </lineage>
</organism>
<dbReference type="EMBL" id="MRAE01000010">
    <property type="protein sequence ID" value="OOO67227.1"/>
    <property type="molecule type" value="Genomic_DNA"/>
</dbReference>
<accession>A0A1S9IA76</accession>
<evidence type="ECO:0000313" key="4">
    <source>
        <dbReference type="Proteomes" id="UP000190256"/>
    </source>
</evidence>
<comment type="caution">
    <text evidence="2">The sequence shown here is derived from an EMBL/GenBank/DDBJ whole genome shotgun (WGS) entry which is preliminary data.</text>
</comment>
<gene>
    <name evidence="1" type="ORF">BS637_08810</name>
    <name evidence="2" type="ORF">BS638_05975</name>
</gene>
<proteinExistence type="predicted"/>